<keyword evidence="1" id="KW-0175">Coiled coil</keyword>
<evidence type="ECO:0000313" key="2">
    <source>
        <dbReference type="Proteomes" id="UP000504633"/>
    </source>
</evidence>
<dbReference type="AlphaFoldDB" id="A0A6J1LF79"/>
<dbReference type="RefSeq" id="XP_023165659.2">
    <property type="nucleotide sequence ID" value="XM_023309891.2"/>
</dbReference>
<dbReference type="KEGG" id="dhe:111595932"/>
<dbReference type="OMA" id="FNYLAYY"/>
<feature type="coiled-coil region" evidence="1">
    <location>
        <begin position="187"/>
        <end position="276"/>
    </location>
</feature>
<gene>
    <name evidence="3" type="primary">LOC111595932</name>
</gene>
<evidence type="ECO:0000256" key="1">
    <source>
        <dbReference type="SAM" id="Coils"/>
    </source>
</evidence>
<feature type="coiled-coil region" evidence="1">
    <location>
        <begin position="316"/>
        <end position="382"/>
    </location>
</feature>
<sequence>MNNNNAALELVCETANSLFPELNMRPNELSHPTEAFLTKVLICYLRSFGFRLEPPYNIESEVKDTSREKRLFLSKLCRQVERIIQISFPGKTFTYIDIIEPTVKKTSSTLDVLFNYRCFYKMQKKEILCPIADQLKERQALSAAIAAKRSELELNKQKAEQMKVDIVNCQTNIAKLSVELPKVMAELKEQSKILQQKEMEFALQEEQLTELNGQVKKFQQLLVKETEVELVESQTAQILARIESSKQEMEKQEELYKERRLEIEANQQLIDELEKAMNILPPELLSEYKDNLKLKERMEKKHISIESKNQNLSTGNDKQKVQLLDCEKKLKTLKLQFENDAQEPKQRITELDTFINQQENRIVELEQSKGQLQEQIEGEQRDAEQIKIIVSSLVDHCVV</sequence>
<reference evidence="3" key="1">
    <citation type="submission" date="2025-08" db="UniProtKB">
        <authorList>
            <consortium name="RefSeq"/>
        </authorList>
    </citation>
    <scope>IDENTIFICATION</scope>
    <source>
        <strain evidence="3">15085-1641.00</strain>
        <tissue evidence="3">Whole body</tissue>
    </source>
</reference>
<keyword evidence="2" id="KW-1185">Reference proteome</keyword>
<evidence type="ECO:0000313" key="3">
    <source>
        <dbReference type="RefSeq" id="XP_023165659.2"/>
    </source>
</evidence>
<protein>
    <submittedName>
        <fullName evidence="3">Zinc finger protein 853</fullName>
    </submittedName>
</protein>
<dbReference type="Proteomes" id="UP000504633">
    <property type="component" value="Unplaced"/>
</dbReference>
<dbReference type="OrthoDB" id="7862063at2759"/>
<accession>A0A6J1LF79</accession>
<dbReference type="GeneID" id="111595932"/>
<name>A0A6J1LF79_DROHY</name>
<proteinExistence type="predicted"/>
<organism evidence="2 3">
    <name type="scientific">Drosophila hydei</name>
    <name type="common">Fruit fly</name>
    <dbReference type="NCBI Taxonomy" id="7224"/>
    <lineage>
        <taxon>Eukaryota</taxon>
        <taxon>Metazoa</taxon>
        <taxon>Ecdysozoa</taxon>
        <taxon>Arthropoda</taxon>
        <taxon>Hexapoda</taxon>
        <taxon>Insecta</taxon>
        <taxon>Pterygota</taxon>
        <taxon>Neoptera</taxon>
        <taxon>Endopterygota</taxon>
        <taxon>Diptera</taxon>
        <taxon>Brachycera</taxon>
        <taxon>Muscomorpha</taxon>
        <taxon>Ephydroidea</taxon>
        <taxon>Drosophilidae</taxon>
        <taxon>Drosophila</taxon>
    </lineage>
</organism>